<sequence length="79" mass="8808">MAEMKIVLMEKQSDGQLVQIQERPWDASFIQALDAANYVLLGGKEYEMIEGRLNLDTECFELLLLDVELAGEGEEGSGD</sequence>
<keyword evidence="2" id="KW-1185">Reference proteome</keyword>
<name>A0A4Y8PW37_9BACL</name>
<proteinExistence type="predicted"/>
<accession>A0A4Y8PW37</accession>
<evidence type="ECO:0000313" key="1">
    <source>
        <dbReference type="EMBL" id="TFE85288.1"/>
    </source>
</evidence>
<protein>
    <submittedName>
        <fullName evidence="1">Uncharacterized protein</fullName>
    </submittedName>
</protein>
<reference evidence="1 2" key="1">
    <citation type="submission" date="2017-03" db="EMBL/GenBank/DDBJ databases">
        <title>Isolation of Levoglucosan Utilizing Bacteria.</title>
        <authorList>
            <person name="Arya A.S."/>
        </authorList>
    </citation>
    <scope>NUCLEOTIDE SEQUENCE [LARGE SCALE GENOMIC DNA]</scope>
    <source>
        <strain evidence="1 2">MEC069</strain>
    </source>
</reference>
<organism evidence="1 2">
    <name type="scientific">Paenibacillus athensensis</name>
    <dbReference type="NCBI Taxonomy" id="1967502"/>
    <lineage>
        <taxon>Bacteria</taxon>
        <taxon>Bacillati</taxon>
        <taxon>Bacillota</taxon>
        <taxon>Bacilli</taxon>
        <taxon>Bacillales</taxon>
        <taxon>Paenibacillaceae</taxon>
        <taxon>Paenibacillus</taxon>
    </lineage>
</organism>
<dbReference type="AlphaFoldDB" id="A0A4Y8PW37"/>
<dbReference type="OrthoDB" id="2629191at2"/>
<comment type="caution">
    <text evidence="1">The sequence shown here is derived from an EMBL/GenBank/DDBJ whole genome shotgun (WGS) entry which is preliminary data.</text>
</comment>
<dbReference type="Proteomes" id="UP000298246">
    <property type="component" value="Unassembled WGS sequence"/>
</dbReference>
<dbReference type="EMBL" id="MYFO01000027">
    <property type="protein sequence ID" value="TFE85288.1"/>
    <property type="molecule type" value="Genomic_DNA"/>
</dbReference>
<evidence type="ECO:0000313" key="2">
    <source>
        <dbReference type="Proteomes" id="UP000298246"/>
    </source>
</evidence>
<gene>
    <name evidence="1" type="ORF">B5M42_17810</name>
</gene>